<dbReference type="EMBL" id="JAPFFF010000029">
    <property type="protein sequence ID" value="KAK8846399.1"/>
    <property type="molecule type" value="Genomic_DNA"/>
</dbReference>
<evidence type="ECO:0000313" key="8">
    <source>
        <dbReference type="EMBL" id="KAK8846399.1"/>
    </source>
</evidence>
<evidence type="ECO:0000259" key="6">
    <source>
        <dbReference type="Pfam" id="PF02550"/>
    </source>
</evidence>
<dbReference type="InterPro" id="IPR037171">
    <property type="entry name" value="NagB/RpiA_transferase-like"/>
</dbReference>
<organism evidence="8 9">
    <name type="scientific">Tritrichomonas musculus</name>
    <dbReference type="NCBI Taxonomy" id="1915356"/>
    <lineage>
        <taxon>Eukaryota</taxon>
        <taxon>Metamonada</taxon>
        <taxon>Parabasalia</taxon>
        <taxon>Tritrichomonadida</taxon>
        <taxon>Tritrichomonadidae</taxon>
        <taxon>Tritrichomonas</taxon>
    </lineage>
</organism>
<reference evidence="8 9" key="1">
    <citation type="submission" date="2024-04" db="EMBL/GenBank/DDBJ databases">
        <title>Tritrichomonas musculus Genome.</title>
        <authorList>
            <person name="Alves-Ferreira E."/>
            <person name="Grigg M."/>
            <person name="Lorenzi H."/>
            <person name="Galac M."/>
        </authorList>
    </citation>
    <scope>NUCLEOTIDE SEQUENCE [LARGE SCALE GENOMIC DNA]</scope>
    <source>
        <strain evidence="8 9">EAF2021</strain>
    </source>
</reference>
<dbReference type="InterPro" id="IPR046433">
    <property type="entry name" value="ActCoA_hydro"/>
</dbReference>
<accession>A0ABR2HHA1</accession>
<keyword evidence="9" id="KW-1185">Reference proteome</keyword>
<dbReference type="Pfam" id="PF02550">
    <property type="entry name" value="AcetylCoA_hydro"/>
    <property type="match status" value="1"/>
</dbReference>
<dbReference type="InterPro" id="IPR026888">
    <property type="entry name" value="AcetylCoA_hyd_C"/>
</dbReference>
<evidence type="ECO:0000256" key="2">
    <source>
        <dbReference type="ARBA" id="ARBA00009632"/>
    </source>
</evidence>
<dbReference type="EC" id="3.1.2.1" evidence="3"/>
<sequence>MSVGWSGFSAVGDPKVVPAALADHIERNHLQGKLQFDLYVGVSSGVKSEDRCYIKKFVLRQLSISNSPEVIRKLGVIAMNTPVEVDIYGQSNSSHLYGTKMVNGNGYITILHCPSSRKTKNDKNGISSFVPMCSHVDHTKHDLDVIVTEQGLADLRGLSPLQRARAIIDNCCHPSYRDQLNEYLEMAKKECFAASAGHEPQILEKAFKMHTNLIKNGTMHLKSW</sequence>
<gene>
    <name evidence="8" type="ORF">M9Y10_020417</name>
</gene>
<comment type="caution">
    <text evidence="8">The sequence shown here is derived from an EMBL/GenBank/DDBJ whole genome shotgun (WGS) entry which is preliminary data.</text>
</comment>
<dbReference type="SUPFAM" id="SSF100950">
    <property type="entry name" value="NagB/RpiA/CoA transferase-like"/>
    <property type="match status" value="1"/>
</dbReference>
<evidence type="ECO:0000259" key="7">
    <source>
        <dbReference type="Pfam" id="PF13336"/>
    </source>
</evidence>
<evidence type="ECO:0000313" key="9">
    <source>
        <dbReference type="Proteomes" id="UP001470230"/>
    </source>
</evidence>
<feature type="domain" description="Acetyl-CoA hydrolase/transferase C-terminal" evidence="7">
    <location>
        <begin position="55"/>
        <end position="183"/>
    </location>
</feature>
<name>A0ABR2HHA1_9EUKA</name>
<evidence type="ECO:0000256" key="5">
    <source>
        <dbReference type="ARBA" id="ARBA00029672"/>
    </source>
</evidence>
<dbReference type="InterPro" id="IPR038460">
    <property type="entry name" value="AcetylCoA_hyd_C_sf"/>
</dbReference>
<dbReference type="GO" id="GO:0016787">
    <property type="term" value="F:hydrolase activity"/>
    <property type="evidence" value="ECO:0007669"/>
    <property type="project" value="UniProtKB-KW"/>
</dbReference>
<dbReference type="PANTHER" id="PTHR43609">
    <property type="entry name" value="ACETYL-COA HYDROLASE"/>
    <property type="match status" value="1"/>
</dbReference>
<dbReference type="PANTHER" id="PTHR43609:SF1">
    <property type="entry name" value="ACETYL-COA HYDROLASE"/>
    <property type="match status" value="1"/>
</dbReference>
<comment type="similarity">
    <text evidence="2">Belongs to the acetyl-CoA hydrolase/transferase family.</text>
</comment>
<evidence type="ECO:0000256" key="4">
    <source>
        <dbReference type="ARBA" id="ARBA00017958"/>
    </source>
</evidence>
<dbReference type="InterPro" id="IPR003702">
    <property type="entry name" value="ActCoA_hydro_N"/>
</dbReference>
<feature type="domain" description="Acetyl-CoA hydrolase/transferase N-terminal" evidence="6">
    <location>
        <begin position="2"/>
        <end position="47"/>
    </location>
</feature>
<dbReference type="Pfam" id="PF13336">
    <property type="entry name" value="AcetylCoA_hyd_C"/>
    <property type="match status" value="1"/>
</dbReference>
<keyword evidence="8" id="KW-0378">Hydrolase</keyword>
<comment type="catalytic activity">
    <reaction evidence="1">
        <text>acetyl-CoA + H2O = acetate + CoA + H(+)</text>
        <dbReference type="Rhea" id="RHEA:20289"/>
        <dbReference type="ChEBI" id="CHEBI:15377"/>
        <dbReference type="ChEBI" id="CHEBI:15378"/>
        <dbReference type="ChEBI" id="CHEBI:30089"/>
        <dbReference type="ChEBI" id="CHEBI:57287"/>
        <dbReference type="ChEBI" id="CHEBI:57288"/>
        <dbReference type="EC" id="3.1.2.1"/>
    </reaction>
</comment>
<evidence type="ECO:0000256" key="1">
    <source>
        <dbReference type="ARBA" id="ARBA00001831"/>
    </source>
</evidence>
<evidence type="ECO:0000256" key="3">
    <source>
        <dbReference type="ARBA" id="ARBA00011920"/>
    </source>
</evidence>
<proteinExistence type="inferred from homology"/>
<dbReference type="Proteomes" id="UP001470230">
    <property type="component" value="Unassembled WGS sequence"/>
</dbReference>
<dbReference type="Gene3D" id="3.40.1080.20">
    <property type="entry name" value="Acetyl-CoA hydrolase/transferase C-terminal domain"/>
    <property type="match status" value="2"/>
</dbReference>
<protein>
    <recommendedName>
        <fullName evidence="4">Acetyl-CoA hydrolase</fullName>
        <ecNumber evidence="3">3.1.2.1</ecNumber>
    </recommendedName>
    <alternativeName>
        <fullName evidence="5">Acetyl-CoA deacylase</fullName>
    </alternativeName>
</protein>